<name>A0A0H2R8Q5_9AGAM</name>
<sequence length="163" mass="18225">MPDPLLQRHQPTQRLEAVKTVRAGKTPSHPPPSFPASSQPIHPISSIRSLRRLLFRVGVGVSLSIVGIPPRPTLKRSAAGGRMQVVRNRDERERWSRMDASRIGVADRASMSTSIVRVELDIRVRVLTPESGRSSWRYVKSSIVPLWKAHVQDSKSAKIAKTR</sequence>
<evidence type="ECO:0000313" key="3">
    <source>
        <dbReference type="Proteomes" id="UP000053477"/>
    </source>
</evidence>
<dbReference type="EMBL" id="KQ086102">
    <property type="protein sequence ID" value="KLO08204.1"/>
    <property type="molecule type" value="Genomic_DNA"/>
</dbReference>
<protein>
    <submittedName>
        <fullName evidence="2">Uncharacterized protein</fullName>
    </submittedName>
</protein>
<reference evidence="2 3" key="1">
    <citation type="submission" date="2015-04" db="EMBL/GenBank/DDBJ databases">
        <title>Complete genome sequence of Schizopora paradoxa KUC8140, a cosmopolitan wood degrader in East Asia.</title>
        <authorList>
            <consortium name="DOE Joint Genome Institute"/>
            <person name="Min B."/>
            <person name="Park H."/>
            <person name="Jang Y."/>
            <person name="Kim J.-J."/>
            <person name="Kim K.H."/>
            <person name="Pangilinan J."/>
            <person name="Lipzen A."/>
            <person name="Riley R."/>
            <person name="Grigoriev I.V."/>
            <person name="Spatafora J.W."/>
            <person name="Choi I.-G."/>
        </authorList>
    </citation>
    <scope>NUCLEOTIDE SEQUENCE [LARGE SCALE GENOMIC DNA]</scope>
    <source>
        <strain evidence="2 3">KUC8140</strain>
    </source>
</reference>
<accession>A0A0H2R8Q5</accession>
<evidence type="ECO:0000313" key="2">
    <source>
        <dbReference type="EMBL" id="KLO08204.1"/>
    </source>
</evidence>
<dbReference type="InParanoid" id="A0A0H2R8Q5"/>
<feature type="region of interest" description="Disordered" evidence="1">
    <location>
        <begin position="21"/>
        <end position="41"/>
    </location>
</feature>
<organism evidence="2 3">
    <name type="scientific">Schizopora paradoxa</name>
    <dbReference type="NCBI Taxonomy" id="27342"/>
    <lineage>
        <taxon>Eukaryota</taxon>
        <taxon>Fungi</taxon>
        <taxon>Dikarya</taxon>
        <taxon>Basidiomycota</taxon>
        <taxon>Agaricomycotina</taxon>
        <taxon>Agaricomycetes</taxon>
        <taxon>Hymenochaetales</taxon>
        <taxon>Schizoporaceae</taxon>
        <taxon>Schizopora</taxon>
    </lineage>
</organism>
<keyword evidence="3" id="KW-1185">Reference proteome</keyword>
<gene>
    <name evidence="2" type="ORF">SCHPADRAFT_894073</name>
</gene>
<dbReference type="AlphaFoldDB" id="A0A0H2R8Q5"/>
<dbReference type="Proteomes" id="UP000053477">
    <property type="component" value="Unassembled WGS sequence"/>
</dbReference>
<proteinExistence type="predicted"/>
<evidence type="ECO:0000256" key="1">
    <source>
        <dbReference type="SAM" id="MobiDB-lite"/>
    </source>
</evidence>